<evidence type="ECO:0000313" key="8">
    <source>
        <dbReference type="Proteomes" id="UP000287410"/>
    </source>
</evidence>
<evidence type="ECO:0000256" key="4">
    <source>
        <dbReference type="ARBA" id="ARBA00022759"/>
    </source>
</evidence>
<dbReference type="SUPFAM" id="SSF143011">
    <property type="entry name" value="RelE-like"/>
    <property type="match status" value="1"/>
</dbReference>
<comment type="caution">
    <text evidence="7">The sequence shown here is derived from an EMBL/GenBank/DDBJ whole genome shotgun (WGS) entry which is preliminary data.</text>
</comment>
<evidence type="ECO:0000256" key="5">
    <source>
        <dbReference type="ARBA" id="ARBA00022801"/>
    </source>
</evidence>
<keyword evidence="2" id="KW-1277">Toxin-antitoxin system</keyword>
<reference evidence="7 8" key="1">
    <citation type="journal article" date="2018" name="Front. Microbiol.">
        <title>Genome-Based Analysis Reveals the Taxonomy and Diversity of the Family Idiomarinaceae.</title>
        <authorList>
            <person name="Liu Y."/>
            <person name="Lai Q."/>
            <person name="Shao Z."/>
        </authorList>
    </citation>
    <scope>NUCLEOTIDE SEQUENCE [LARGE SCALE GENOMIC DNA]</scope>
    <source>
        <strain evidence="7 8">GBSy1</strain>
    </source>
</reference>
<dbReference type="PANTHER" id="PTHR38039:SF1">
    <property type="entry name" value="TOXIN YOEB"/>
    <property type="match status" value="1"/>
</dbReference>
<dbReference type="InterPro" id="IPR035093">
    <property type="entry name" value="RelE/ParE_toxin_dom_sf"/>
</dbReference>
<keyword evidence="8" id="KW-1185">Reference proteome</keyword>
<proteinExistence type="inferred from homology"/>
<name>A0ABY0C1Y6_9GAMM</name>
<evidence type="ECO:0000313" key="7">
    <source>
        <dbReference type="EMBL" id="RUO31866.1"/>
    </source>
</evidence>
<keyword evidence="5" id="KW-0378">Hydrolase</keyword>
<evidence type="ECO:0000256" key="3">
    <source>
        <dbReference type="ARBA" id="ARBA00022722"/>
    </source>
</evidence>
<dbReference type="EMBL" id="PIPN01000001">
    <property type="protein sequence ID" value="RUO31866.1"/>
    <property type="molecule type" value="Genomic_DNA"/>
</dbReference>
<organism evidence="7 8">
    <name type="scientific">Aliidiomarina sedimenti</name>
    <dbReference type="NCBI Taxonomy" id="1933879"/>
    <lineage>
        <taxon>Bacteria</taxon>
        <taxon>Pseudomonadati</taxon>
        <taxon>Pseudomonadota</taxon>
        <taxon>Gammaproteobacteria</taxon>
        <taxon>Alteromonadales</taxon>
        <taxon>Idiomarinaceae</taxon>
        <taxon>Aliidiomarina</taxon>
    </lineage>
</organism>
<dbReference type="PANTHER" id="PTHR38039">
    <property type="entry name" value="TOXIN YOEB"/>
    <property type="match status" value="1"/>
</dbReference>
<protein>
    <recommendedName>
        <fullName evidence="6">Putative mRNA interferase YoeB</fullName>
    </recommendedName>
</protein>
<dbReference type="NCBIfam" id="TIGR02116">
    <property type="entry name" value="toxin_Txe_YoeB"/>
    <property type="match status" value="1"/>
</dbReference>
<evidence type="ECO:0000256" key="6">
    <source>
        <dbReference type="ARBA" id="ARBA00030388"/>
    </source>
</evidence>
<dbReference type="RefSeq" id="WP_126788066.1">
    <property type="nucleotide sequence ID" value="NZ_PIPN01000001.1"/>
</dbReference>
<sequence>MRSLVFEGSTWAIYEQLRKEDKKLHLALCRLLKEMLRGDPAKGAGKPEPLKHNLSGLWSRRLSQKDRVIYKFDHHYVYIFAIGGHYDHKT</sequence>
<evidence type="ECO:0000256" key="2">
    <source>
        <dbReference type="ARBA" id="ARBA00022649"/>
    </source>
</evidence>
<keyword evidence="3" id="KW-0540">Nuclease</keyword>
<keyword evidence="4" id="KW-0255">Endonuclease</keyword>
<dbReference type="InterPro" id="IPR009614">
    <property type="entry name" value="YoeB_toxin"/>
</dbReference>
<dbReference type="Proteomes" id="UP000287410">
    <property type="component" value="Unassembled WGS sequence"/>
</dbReference>
<comment type="similarity">
    <text evidence="1">Belongs to the YoeB family.</text>
</comment>
<evidence type="ECO:0000256" key="1">
    <source>
        <dbReference type="ARBA" id="ARBA00008172"/>
    </source>
</evidence>
<dbReference type="Pfam" id="PF06769">
    <property type="entry name" value="YoeB_toxin"/>
    <property type="match status" value="1"/>
</dbReference>
<accession>A0ABY0C1Y6</accession>
<dbReference type="Gene3D" id="3.30.2310.20">
    <property type="entry name" value="RelE-like"/>
    <property type="match status" value="1"/>
</dbReference>
<gene>
    <name evidence="7" type="ORF">CWE12_02395</name>
</gene>